<dbReference type="InterPro" id="IPR001623">
    <property type="entry name" value="DnaJ_domain"/>
</dbReference>
<keyword evidence="6" id="KW-0636">Prenylation</keyword>
<dbReference type="InterPro" id="IPR001305">
    <property type="entry name" value="HSP_DnaJ_Cys-rich_dom"/>
</dbReference>
<keyword evidence="1 7" id="KW-0479">Metal-binding</keyword>
<dbReference type="SUPFAM" id="SSF49493">
    <property type="entry name" value="HSP40/DnaJ peptide-binding domain"/>
    <property type="match status" value="2"/>
</dbReference>
<dbReference type="Gene3D" id="2.10.230.10">
    <property type="entry name" value="Heat shock protein DnaJ, cysteine-rich domain"/>
    <property type="match status" value="1"/>
</dbReference>
<keyword evidence="6" id="KW-0449">Lipoprotein</keyword>
<dbReference type="GO" id="GO:0030544">
    <property type="term" value="F:Hsp70 protein binding"/>
    <property type="evidence" value="ECO:0007669"/>
    <property type="project" value="InterPro"/>
</dbReference>
<dbReference type="GO" id="GO:0009408">
    <property type="term" value="P:response to heat"/>
    <property type="evidence" value="ECO:0007669"/>
    <property type="project" value="InterPro"/>
</dbReference>
<dbReference type="PROSITE" id="PS51188">
    <property type="entry name" value="ZF_CR"/>
    <property type="match status" value="1"/>
</dbReference>
<keyword evidence="11" id="KW-1185">Reference proteome</keyword>
<dbReference type="PROSITE" id="PS00636">
    <property type="entry name" value="DNAJ_1"/>
    <property type="match status" value="1"/>
</dbReference>
<dbReference type="Gene3D" id="1.10.287.110">
    <property type="entry name" value="DnaJ domain"/>
    <property type="match status" value="1"/>
</dbReference>
<evidence type="ECO:0000256" key="3">
    <source>
        <dbReference type="ARBA" id="ARBA00022771"/>
    </source>
</evidence>
<dbReference type="InterPro" id="IPR044713">
    <property type="entry name" value="DNJA1/2-like"/>
</dbReference>
<keyword evidence="3 7" id="KW-0863">Zinc-finger</keyword>
<dbReference type="PROSITE" id="PS50076">
    <property type="entry name" value="DNAJ_2"/>
    <property type="match status" value="1"/>
</dbReference>
<evidence type="ECO:0000259" key="8">
    <source>
        <dbReference type="PROSITE" id="PS50076"/>
    </source>
</evidence>
<dbReference type="FunFam" id="2.60.260.20:FF:000003">
    <property type="entry name" value="DnaJ subfamily A member 2"/>
    <property type="match status" value="1"/>
</dbReference>
<evidence type="ECO:0000256" key="5">
    <source>
        <dbReference type="ARBA" id="ARBA00023186"/>
    </source>
</evidence>
<keyword evidence="4 7" id="KW-0862">Zinc</keyword>
<evidence type="ECO:0000259" key="9">
    <source>
        <dbReference type="PROSITE" id="PS51188"/>
    </source>
</evidence>
<dbReference type="SMART" id="SM00271">
    <property type="entry name" value="DnaJ"/>
    <property type="match status" value="1"/>
</dbReference>
<dbReference type="SUPFAM" id="SSF46565">
    <property type="entry name" value="Chaperone J-domain"/>
    <property type="match status" value="1"/>
</dbReference>
<organism evidence="10 11">
    <name type="scientific">Pelobates cultripes</name>
    <name type="common">Western spadefoot toad</name>
    <dbReference type="NCBI Taxonomy" id="61616"/>
    <lineage>
        <taxon>Eukaryota</taxon>
        <taxon>Metazoa</taxon>
        <taxon>Chordata</taxon>
        <taxon>Craniata</taxon>
        <taxon>Vertebrata</taxon>
        <taxon>Euteleostomi</taxon>
        <taxon>Amphibia</taxon>
        <taxon>Batrachia</taxon>
        <taxon>Anura</taxon>
        <taxon>Pelobatoidea</taxon>
        <taxon>Pelobatidae</taxon>
        <taxon>Pelobates</taxon>
    </lineage>
</organism>
<dbReference type="Pfam" id="PF01556">
    <property type="entry name" value="DnaJ_C"/>
    <property type="match status" value="1"/>
</dbReference>
<feature type="domain" description="J" evidence="8">
    <location>
        <begin position="6"/>
        <end position="68"/>
    </location>
</feature>
<dbReference type="GO" id="GO:0008270">
    <property type="term" value="F:zinc ion binding"/>
    <property type="evidence" value="ECO:0007669"/>
    <property type="project" value="UniProtKB-KW"/>
</dbReference>
<dbReference type="InterPro" id="IPR018253">
    <property type="entry name" value="DnaJ_domain_CS"/>
</dbReference>
<dbReference type="Proteomes" id="UP001295444">
    <property type="component" value="Chromosome 13"/>
</dbReference>
<dbReference type="CDD" id="cd10747">
    <property type="entry name" value="DnaJ_C"/>
    <property type="match status" value="1"/>
</dbReference>
<keyword evidence="5" id="KW-0143">Chaperone</keyword>
<evidence type="ECO:0000256" key="6">
    <source>
        <dbReference type="ARBA" id="ARBA00023289"/>
    </source>
</evidence>
<dbReference type="EMBL" id="OW240924">
    <property type="protein sequence ID" value="CAH2327088.1"/>
    <property type="molecule type" value="Genomic_DNA"/>
</dbReference>
<gene>
    <name evidence="10" type="ORF">PECUL_23A044400</name>
</gene>
<dbReference type="GO" id="GO:0051082">
    <property type="term" value="F:unfolded protein binding"/>
    <property type="evidence" value="ECO:0007669"/>
    <property type="project" value="InterPro"/>
</dbReference>
<evidence type="ECO:0000256" key="7">
    <source>
        <dbReference type="PROSITE-ProRule" id="PRU00546"/>
    </source>
</evidence>
<reference evidence="10" key="1">
    <citation type="submission" date="2022-03" db="EMBL/GenBank/DDBJ databases">
        <authorList>
            <person name="Alioto T."/>
            <person name="Alioto T."/>
            <person name="Gomez Garrido J."/>
        </authorList>
    </citation>
    <scope>NUCLEOTIDE SEQUENCE</scope>
</reference>
<feature type="zinc finger region" description="CR-type" evidence="7">
    <location>
        <begin position="125"/>
        <end position="209"/>
    </location>
</feature>
<feature type="domain" description="CR-type" evidence="9">
    <location>
        <begin position="125"/>
        <end position="209"/>
    </location>
</feature>
<dbReference type="Pfam" id="PF00226">
    <property type="entry name" value="DnaJ"/>
    <property type="match status" value="1"/>
</dbReference>
<dbReference type="FunFam" id="2.10.230.10:FF:000001">
    <property type="entry name" value="DnaJ subfamily A member 2"/>
    <property type="match status" value="1"/>
</dbReference>
<dbReference type="GO" id="GO:0005524">
    <property type="term" value="F:ATP binding"/>
    <property type="evidence" value="ECO:0007669"/>
    <property type="project" value="InterPro"/>
</dbReference>
<dbReference type="InterPro" id="IPR036869">
    <property type="entry name" value="J_dom_sf"/>
</dbReference>
<dbReference type="SUPFAM" id="SSF57938">
    <property type="entry name" value="DnaJ/Hsp40 cysteine-rich domain"/>
    <property type="match status" value="1"/>
</dbReference>
<dbReference type="GO" id="GO:0006457">
    <property type="term" value="P:protein folding"/>
    <property type="evidence" value="ECO:0007669"/>
    <property type="project" value="InterPro"/>
</dbReference>
<dbReference type="HAMAP" id="MF_01152">
    <property type="entry name" value="DnaJ"/>
    <property type="match status" value="1"/>
</dbReference>
<evidence type="ECO:0000313" key="11">
    <source>
        <dbReference type="Proteomes" id="UP001295444"/>
    </source>
</evidence>
<dbReference type="PANTHER" id="PTHR43888">
    <property type="entry name" value="DNAJ-LIKE-2, ISOFORM A-RELATED"/>
    <property type="match status" value="1"/>
</dbReference>
<keyword evidence="2" id="KW-0677">Repeat</keyword>
<dbReference type="Gene3D" id="2.60.260.20">
    <property type="entry name" value="Urease metallochaperone UreE, N-terminal domain"/>
    <property type="match status" value="2"/>
</dbReference>
<dbReference type="InterPro" id="IPR008971">
    <property type="entry name" value="HSP40/DnaJ_pept-bd"/>
</dbReference>
<sequence>MVKETGYYDLLGVRPSASFDEIKRAFRRLALKYHPDKNPSAGDKFKQISKAHEVLSDKIKRELYDHGGESAVKGGNVNDGCSADTAMGSLFNLFFGGKTRACGRAGRGKSVTHKLSVTLEDLYNGTTRKLSLQKNMICPKCKGCGARQDAVTKCAKCHGSGMEVHYLGHIPGVMHSIQTMCSECQGQGECIRPRDRCHGCNGRKVTRQKKILTVHIDKGMKSGQNIIFHNEGDQAPGLEPGDIVIILEQKSHPIFQRKIHDLLMKMEIELADALCGCKQFVKTLDGRTLLVTSQAGAVIKPGDTKCIPNEGMPIYRSPFEKGNLIVQFQVRFPDPGWIPRENLPQLHNFLPSRTEPITSDVTEEVVLSDFDPYEDYKQRCRQEVYEEDEEHPWQQIPCQTS</sequence>
<protein>
    <submittedName>
        <fullName evidence="10">DnaJ homolog subfamily A member 1-like</fullName>
    </submittedName>
</protein>
<name>A0AAD1TM71_PELCU</name>
<dbReference type="AlphaFoldDB" id="A0AAD1TM71"/>
<dbReference type="Pfam" id="PF00684">
    <property type="entry name" value="DnaJ_CXXCXGXG"/>
    <property type="match status" value="1"/>
</dbReference>
<dbReference type="CDD" id="cd10719">
    <property type="entry name" value="DnaJ_zf"/>
    <property type="match status" value="1"/>
</dbReference>
<dbReference type="CDD" id="cd06257">
    <property type="entry name" value="DnaJ"/>
    <property type="match status" value="1"/>
</dbReference>
<evidence type="ECO:0000256" key="1">
    <source>
        <dbReference type="ARBA" id="ARBA00022723"/>
    </source>
</evidence>
<evidence type="ECO:0000256" key="4">
    <source>
        <dbReference type="ARBA" id="ARBA00022833"/>
    </source>
</evidence>
<dbReference type="InterPro" id="IPR036410">
    <property type="entry name" value="HSP_DnaJ_Cys-rich_dom_sf"/>
</dbReference>
<evidence type="ECO:0000256" key="2">
    <source>
        <dbReference type="ARBA" id="ARBA00022737"/>
    </source>
</evidence>
<dbReference type="InterPro" id="IPR002939">
    <property type="entry name" value="DnaJ_C"/>
</dbReference>
<dbReference type="PRINTS" id="PR00625">
    <property type="entry name" value="JDOMAIN"/>
</dbReference>
<dbReference type="InterPro" id="IPR012724">
    <property type="entry name" value="DnaJ"/>
</dbReference>
<proteinExistence type="inferred from homology"/>
<accession>A0AAD1TM71</accession>
<evidence type="ECO:0000313" key="10">
    <source>
        <dbReference type="EMBL" id="CAH2327088.1"/>
    </source>
</evidence>